<dbReference type="OrthoDB" id="3748241at2"/>
<dbReference type="InterPro" id="IPR025338">
    <property type="entry name" value="DUF4244"/>
</dbReference>
<feature type="transmembrane region" description="Helical" evidence="1">
    <location>
        <begin position="36"/>
        <end position="54"/>
    </location>
</feature>
<dbReference type="EMBL" id="VLJV01000001">
    <property type="protein sequence ID" value="TWH21190.1"/>
    <property type="molecule type" value="Genomic_DNA"/>
</dbReference>
<comment type="caution">
    <text evidence="2">The sequence shown here is derived from an EMBL/GenBank/DDBJ whole genome shotgun (WGS) entry which is preliminary data.</text>
</comment>
<dbReference type="Pfam" id="PF14029">
    <property type="entry name" value="DUF4244"/>
    <property type="match status" value="1"/>
</dbReference>
<reference evidence="2 3" key="1">
    <citation type="submission" date="2019-07" db="EMBL/GenBank/DDBJ databases">
        <title>R&amp;d 2014.</title>
        <authorList>
            <person name="Klenk H.-P."/>
        </authorList>
    </citation>
    <scope>NUCLEOTIDE SEQUENCE [LARGE SCALE GENOMIC DNA]</scope>
    <source>
        <strain evidence="2 3">DSM 43194</strain>
    </source>
</reference>
<sequence>MTSFFQLVSGAVFHGPGRSTKESVLRGEEGMSTAEYAIGTLAAAALAAVLYMVVTGDSVTTMLTSIIEDALSVDL</sequence>
<name>A0A660CC80_9PSEU</name>
<protein>
    <submittedName>
        <fullName evidence="2">Uncharacterized protein DUF4244</fullName>
    </submittedName>
</protein>
<keyword evidence="3" id="KW-1185">Reference proteome</keyword>
<gene>
    <name evidence="2" type="ORF">JD82_03045</name>
</gene>
<accession>A0A660CC80</accession>
<organism evidence="2 3">
    <name type="scientific">Prauserella rugosa</name>
    <dbReference type="NCBI Taxonomy" id="43354"/>
    <lineage>
        <taxon>Bacteria</taxon>
        <taxon>Bacillati</taxon>
        <taxon>Actinomycetota</taxon>
        <taxon>Actinomycetes</taxon>
        <taxon>Pseudonocardiales</taxon>
        <taxon>Pseudonocardiaceae</taxon>
        <taxon>Prauserella</taxon>
    </lineage>
</organism>
<keyword evidence="1" id="KW-1133">Transmembrane helix</keyword>
<dbReference type="Proteomes" id="UP000317303">
    <property type="component" value="Unassembled WGS sequence"/>
</dbReference>
<keyword evidence="1" id="KW-0472">Membrane</keyword>
<evidence type="ECO:0000256" key="1">
    <source>
        <dbReference type="SAM" id="Phobius"/>
    </source>
</evidence>
<keyword evidence="1" id="KW-0812">Transmembrane</keyword>
<proteinExistence type="predicted"/>
<dbReference type="RefSeq" id="WP_030532180.1">
    <property type="nucleotide sequence ID" value="NZ_JOIJ01000007.1"/>
</dbReference>
<evidence type="ECO:0000313" key="3">
    <source>
        <dbReference type="Proteomes" id="UP000317303"/>
    </source>
</evidence>
<dbReference type="AlphaFoldDB" id="A0A660CC80"/>
<evidence type="ECO:0000313" key="2">
    <source>
        <dbReference type="EMBL" id="TWH21190.1"/>
    </source>
</evidence>